<evidence type="ECO:0000256" key="1">
    <source>
        <dbReference type="ARBA" id="ARBA00004496"/>
    </source>
</evidence>
<keyword evidence="7 12" id="KW-0479">Metal-binding</keyword>
<sequence length="145" mass="16320">MSARELEHALRDAGVRITRQRSAILRILAEADDHPDANELYSRASALEPTVSLSTVYRTLSILEDKGVVHRLTFEGAPARFETADTPHHDHMIDLETGDVIEFRSDKIEKLQAEIAAELGYDIVYHKLELYGRRKARNQAGRLGA</sequence>
<dbReference type="SUPFAM" id="SSF46785">
    <property type="entry name" value="Winged helix' DNA-binding domain"/>
    <property type="match status" value="1"/>
</dbReference>
<dbReference type="OrthoDB" id="8659436at2"/>
<dbReference type="Pfam" id="PF01475">
    <property type="entry name" value="FUR"/>
    <property type="match status" value="1"/>
</dbReference>
<dbReference type="InterPro" id="IPR002481">
    <property type="entry name" value="FUR"/>
</dbReference>
<evidence type="ECO:0000256" key="4">
    <source>
        <dbReference type="ARBA" id="ARBA00020910"/>
    </source>
</evidence>
<comment type="similarity">
    <text evidence="2 13">Belongs to the Fur family.</text>
</comment>
<dbReference type="GO" id="GO:0000976">
    <property type="term" value="F:transcription cis-regulatory region binding"/>
    <property type="evidence" value="ECO:0007669"/>
    <property type="project" value="TreeGrafter"/>
</dbReference>
<keyword evidence="5 13" id="KW-0963">Cytoplasm</keyword>
<evidence type="ECO:0000313" key="15">
    <source>
        <dbReference type="Proteomes" id="UP000246132"/>
    </source>
</evidence>
<evidence type="ECO:0000256" key="9">
    <source>
        <dbReference type="ARBA" id="ARBA00023015"/>
    </source>
</evidence>
<dbReference type="GO" id="GO:0003700">
    <property type="term" value="F:DNA-binding transcription factor activity"/>
    <property type="evidence" value="ECO:0007669"/>
    <property type="project" value="UniProtKB-UniRule"/>
</dbReference>
<comment type="cofactor">
    <cofactor evidence="12">
        <name>Mn(2+)</name>
        <dbReference type="ChEBI" id="CHEBI:29035"/>
    </cofactor>
    <cofactor evidence="12">
        <name>Fe(2+)</name>
        <dbReference type="ChEBI" id="CHEBI:29033"/>
    </cofactor>
    <text evidence="12">Binds 1 Mn(2+) or Fe(2+) ion per subunit.</text>
</comment>
<dbReference type="GO" id="GO:0005829">
    <property type="term" value="C:cytosol"/>
    <property type="evidence" value="ECO:0007669"/>
    <property type="project" value="TreeGrafter"/>
</dbReference>
<evidence type="ECO:0000256" key="11">
    <source>
        <dbReference type="ARBA" id="ARBA00023163"/>
    </source>
</evidence>
<keyword evidence="6 13" id="KW-0678">Repressor</keyword>
<dbReference type="AlphaFoldDB" id="A0A3A8A5K6"/>
<dbReference type="InterPro" id="IPR036390">
    <property type="entry name" value="WH_DNA-bd_sf"/>
</dbReference>
<proteinExistence type="inferred from homology"/>
<dbReference type="GO" id="GO:0008270">
    <property type="term" value="F:zinc ion binding"/>
    <property type="evidence" value="ECO:0007669"/>
    <property type="project" value="TreeGrafter"/>
</dbReference>
<evidence type="ECO:0000313" key="14">
    <source>
        <dbReference type="EMBL" id="RKF05552.1"/>
    </source>
</evidence>
<dbReference type="GO" id="GO:0045892">
    <property type="term" value="P:negative regulation of DNA-templated transcription"/>
    <property type="evidence" value="ECO:0007669"/>
    <property type="project" value="TreeGrafter"/>
</dbReference>
<protein>
    <recommendedName>
        <fullName evidence="4 13">Ferric uptake regulation protein</fullName>
    </recommendedName>
</protein>
<keyword evidence="9 13" id="KW-0805">Transcription regulation</keyword>
<evidence type="ECO:0000256" key="7">
    <source>
        <dbReference type="ARBA" id="ARBA00022723"/>
    </source>
</evidence>
<comment type="caution">
    <text evidence="14">The sequence shown here is derived from an EMBL/GenBank/DDBJ whole genome shotgun (WGS) entry which is preliminary data.</text>
</comment>
<keyword evidence="11 13" id="KW-0804">Transcription</keyword>
<dbReference type="FunFam" id="1.10.10.10:FF:000051">
    <property type="entry name" value="Fur family transcriptional regulator"/>
    <property type="match status" value="1"/>
</dbReference>
<comment type="subunit">
    <text evidence="3 13">Homodimer.</text>
</comment>
<evidence type="ECO:0000256" key="2">
    <source>
        <dbReference type="ARBA" id="ARBA00007957"/>
    </source>
</evidence>
<comment type="subcellular location">
    <subcellularLocation>
        <location evidence="1 13">Cytoplasm</location>
    </subcellularLocation>
</comment>
<dbReference type="Gene3D" id="1.10.10.10">
    <property type="entry name" value="Winged helix-like DNA-binding domain superfamily/Winged helix DNA-binding domain"/>
    <property type="match status" value="1"/>
</dbReference>
<dbReference type="GO" id="GO:1900376">
    <property type="term" value="P:regulation of secondary metabolite biosynthetic process"/>
    <property type="evidence" value="ECO:0007669"/>
    <property type="project" value="TreeGrafter"/>
</dbReference>
<organism evidence="14 15">
    <name type="scientific">Oceaniradius stylonematis</name>
    <dbReference type="NCBI Taxonomy" id="2184161"/>
    <lineage>
        <taxon>Bacteria</taxon>
        <taxon>Pseudomonadati</taxon>
        <taxon>Pseudomonadota</taxon>
        <taxon>Alphaproteobacteria</taxon>
        <taxon>Hyphomicrobiales</taxon>
        <taxon>Ahrensiaceae</taxon>
        <taxon>Oceaniradius</taxon>
    </lineage>
</organism>
<evidence type="ECO:0000256" key="13">
    <source>
        <dbReference type="RuleBase" id="RU364037"/>
    </source>
</evidence>
<evidence type="ECO:0000256" key="3">
    <source>
        <dbReference type="ARBA" id="ARBA00011738"/>
    </source>
</evidence>
<feature type="binding site" evidence="12">
    <location>
        <position position="109"/>
    </location>
    <ligand>
        <name>Fe cation</name>
        <dbReference type="ChEBI" id="CHEBI:24875"/>
    </ligand>
</feature>
<dbReference type="InterPro" id="IPR043135">
    <property type="entry name" value="Fur_C"/>
</dbReference>
<name>A0A3A8A5K6_9HYPH</name>
<feature type="binding site" evidence="12">
    <location>
        <position position="126"/>
    </location>
    <ligand>
        <name>Fe cation</name>
        <dbReference type="ChEBI" id="CHEBI:24875"/>
    </ligand>
</feature>
<dbReference type="EMBL" id="QFWV02000009">
    <property type="protein sequence ID" value="RKF05552.1"/>
    <property type="molecule type" value="Genomic_DNA"/>
</dbReference>
<keyword evidence="8 13" id="KW-0862">Zinc</keyword>
<reference evidence="14 15" key="1">
    <citation type="journal article" date="2018" name="Int. J. Syst. Bacteriol.">
        <title>Oceaniradius stylonemae gen. nov., sp. nov., isolated from a red alga, Stylonema cornu-cervi.</title>
        <authorList>
            <person name="Jeong S."/>
        </authorList>
    </citation>
    <scope>NUCLEOTIDE SEQUENCE [LARGE SCALE GENOMIC DNA]</scope>
    <source>
        <strain evidence="14 15">StC1</strain>
    </source>
</reference>
<evidence type="ECO:0000256" key="10">
    <source>
        <dbReference type="ARBA" id="ARBA00023125"/>
    </source>
</evidence>
<dbReference type="CDD" id="cd07153">
    <property type="entry name" value="Fur_like"/>
    <property type="match status" value="1"/>
</dbReference>
<feature type="binding site" evidence="12">
    <location>
        <position position="90"/>
    </location>
    <ligand>
        <name>Fe cation</name>
        <dbReference type="ChEBI" id="CHEBI:24875"/>
    </ligand>
</feature>
<dbReference type="InterPro" id="IPR036388">
    <property type="entry name" value="WH-like_DNA-bd_sf"/>
</dbReference>
<evidence type="ECO:0000256" key="6">
    <source>
        <dbReference type="ARBA" id="ARBA00022491"/>
    </source>
</evidence>
<keyword evidence="12 13" id="KW-0408">Iron</keyword>
<feature type="binding site" evidence="12">
    <location>
        <position position="88"/>
    </location>
    <ligand>
        <name>Fe cation</name>
        <dbReference type="ChEBI" id="CHEBI:24875"/>
    </ligand>
</feature>
<dbReference type="Proteomes" id="UP000246132">
    <property type="component" value="Unassembled WGS sequence"/>
</dbReference>
<accession>A0A3A8A5K6</accession>
<evidence type="ECO:0000256" key="5">
    <source>
        <dbReference type="ARBA" id="ARBA00022490"/>
    </source>
</evidence>
<dbReference type="Gene3D" id="3.30.1490.190">
    <property type="match status" value="1"/>
</dbReference>
<evidence type="ECO:0000256" key="12">
    <source>
        <dbReference type="PIRSR" id="PIRSR602481-2"/>
    </source>
</evidence>
<dbReference type="PANTHER" id="PTHR33202:SF2">
    <property type="entry name" value="FERRIC UPTAKE REGULATION PROTEIN"/>
    <property type="match status" value="1"/>
</dbReference>
<gene>
    <name evidence="13" type="primary">fur</name>
    <name evidence="14" type="ORF">DEM25_016610</name>
</gene>
<keyword evidence="15" id="KW-1185">Reference proteome</keyword>
<evidence type="ECO:0000256" key="8">
    <source>
        <dbReference type="ARBA" id="ARBA00022833"/>
    </source>
</evidence>
<dbReference type="PANTHER" id="PTHR33202">
    <property type="entry name" value="ZINC UPTAKE REGULATION PROTEIN"/>
    <property type="match status" value="1"/>
</dbReference>
<keyword evidence="10 13" id="KW-0238">DNA-binding</keyword>